<dbReference type="InterPro" id="IPR050572">
    <property type="entry name" value="Fe-S_Ferredoxin"/>
</dbReference>
<keyword evidence="7" id="KW-1185">Reference proteome</keyword>
<dbReference type="RefSeq" id="WP_277441977.1">
    <property type="nucleotide sequence ID" value="NZ_JAKOAV010000001.1"/>
</dbReference>
<dbReference type="PROSITE" id="PS00198">
    <property type="entry name" value="4FE4S_FER_1"/>
    <property type="match status" value="1"/>
</dbReference>
<evidence type="ECO:0000313" key="6">
    <source>
        <dbReference type="EMBL" id="MDF9406835.1"/>
    </source>
</evidence>
<comment type="caution">
    <text evidence="6">The sequence shown here is derived from an EMBL/GenBank/DDBJ whole genome shotgun (WGS) entry which is preliminary data.</text>
</comment>
<evidence type="ECO:0000313" key="7">
    <source>
        <dbReference type="Proteomes" id="UP001154312"/>
    </source>
</evidence>
<dbReference type="InterPro" id="IPR017896">
    <property type="entry name" value="4Fe4S_Fe-S-bd"/>
</dbReference>
<dbReference type="Proteomes" id="UP001154312">
    <property type="component" value="Unassembled WGS sequence"/>
</dbReference>
<name>A0A9X4JT42_9FIRM</name>
<dbReference type="PANTHER" id="PTHR43687:SF4">
    <property type="entry name" value="BLR5484 PROTEIN"/>
    <property type="match status" value="1"/>
</dbReference>
<proteinExistence type="predicted"/>
<dbReference type="AlphaFoldDB" id="A0A9X4JT42"/>
<evidence type="ECO:0000259" key="5">
    <source>
        <dbReference type="PROSITE" id="PS51379"/>
    </source>
</evidence>
<feature type="domain" description="4Fe-4S ferredoxin-type" evidence="5">
    <location>
        <begin position="15"/>
        <end position="44"/>
    </location>
</feature>
<sequence>MSVEFEGITQEYEKGSFTLFPGLCKGCGLCIAKCPSEALSWSDVLGVYGTPAVVANEKCITCGVCELACPECAITVVRKRKR</sequence>
<dbReference type="Pfam" id="PF12838">
    <property type="entry name" value="Fer4_7"/>
    <property type="match status" value="1"/>
</dbReference>
<evidence type="ECO:0000256" key="1">
    <source>
        <dbReference type="ARBA" id="ARBA00022485"/>
    </source>
</evidence>
<keyword evidence="2" id="KW-0479">Metal-binding</keyword>
<evidence type="ECO:0000256" key="3">
    <source>
        <dbReference type="ARBA" id="ARBA00023004"/>
    </source>
</evidence>
<dbReference type="SUPFAM" id="SSF54862">
    <property type="entry name" value="4Fe-4S ferredoxins"/>
    <property type="match status" value="1"/>
</dbReference>
<dbReference type="InterPro" id="IPR017900">
    <property type="entry name" value="4Fe4S_Fe_S_CS"/>
</dbReference>
<feature type="domain" description="4Fe-4S ferredoxin-type" evidence="5">
    <location>
        <begin position="50"/>
        <end position="79"/>
    </location>
</feature>
<keyword evidence="4" id="KW-0411">Iron-sulfur</keyword>
<evidence type="ECO:0000256" key="2">
    <source>
        <dbReference type="ARBA" id="ARBA00022723"/>
    </source>
</evidence>
<dbReference type="Gene3D" id="3.30.70.20">
    <property type="match status" value="1"/>
</dbReference>
<dbReference type="PROSITE" id="PS51379">
    <property type="entry name" value="4FE4S_FER_2"/>
    <property type="match status" value="2"/>
</dbReference>
<dbReference type="GO" id="GO:0046872">
    <property type="term" value="F:metal ion binding"/>
    <property type="evidence" value="ECO:0007669"/>
    <property type="project" value="UniProtKB-KW"/>
</dbReference>
<evidence type="ECO:0000256" key="4">
    <source>
        <dbReference type="ARBA" id="ARBA00023014"/>
    </source>
</evidence>
<dbReference type="PANTHER" id="PTHR43687">
    <property type="entry name" value="ADENYLYLSULFATE REDUCTASE, BETA SUBUNIT"/>
    <property type="match status" value="1"/>
</dbReference>
<protein>
    <submittedName>
        <fullName evidence="6">4Fe-4S binding protein</fullName>
    </submittedName>
</protein>
<reference evidence="6" key="1">
    <citation type="submission" date="2022-02" db="EMBL/GenBank/DDBJ databases">
        <authorList>
            <person name="Leng L."/>
        </authorList>
    </citation>
    <scope>NUCLEOTIDE SEQUENCE</scope>
    <source>
        <strain evidence="6">JI</strain>
    </source>
</reference>
<organism evidence="6 7">
    <name type="scientific">Pelotomaculum isophthalicicum JI</name>
    <dbReference type="NCBI Taxonomy" id="947010"/>
    <lineage>
        <taxon>Bacteria</taxon>
        <taxon>Bacillati</taxon>
        <taxon>Bacillota</taxon>
        <taxon>Clostridia</taxon>
        <taxon>Eubacteriales</taxon>
        <taxon>Desulfotomaculaceae</taxon>
        <taxon>Pelotomaculum</taxon>
    </lineage>
</organism>
<dbReference type="GO" id="GO:0051539">
    <property type="term" value="F:4 iron, 4 sulfur cluster binding"/>
    <property type="evidence" value="ECO:0007669"/>
    <property type="project" value="UniProtKB-KW"/>
</dbReference>
<keyword evidence="3" id="KW-0408">Iron</keyword>
<accession>A0A9X4JT42</accession>
<dbReference type="EMBL" id="JAKOAV010000001">
    <property type="protein sequence ID" value="MDF9406835.1"/>
    <property type="molecule type" value="Genomic_DNA"/>
</dbReference>
<gene>
    <name evidence="6" type="ORF">L7E55_00425</name>
</gene>
<keyword evidence="1" id="KW-0004">4Fe-4S</keyword>